<name>A0A4R3L3S1_9BACL</name>
<feature type="domain" description="Enoyl reductase (ER)" evidence="8">
    <location>
        <begin position="8"/>
        <end position="347"/>
    </location>
</feature>
<organism evidence="9 10">
    <name type="scientific">Hazenella coriacea</name>
    <dbReference type="NCBI Taxonomy" id="1179467"/>
    <lineage>
        <taxon>Bacteria</taxon>
        <taxon>Bacillati</taxon>
        <taxon>Bacillota</taxon>
        <taxon>Bacilli</taxon>
        <taxon>Bacillales</taxon>
        <taxon>Thermoactinomycetaceae</taxon>
        <taxon>Hazenella</taxon>
    </lineage>
</organism>
<keyword evidence="4 7" id="KW-0862">Zinc</keyword>
<dbReference type="Proteomes" id="UP000294937">
    <property type="component" value="Unassembled WGS sequence"/>
</dbReference>
<dbReference type="Pfam" id="PF08240">
    <property type="entry name" value="ADH_N"/>
    <property type="match status" value="1"/>
</dbReference>
<dbReference type="PROSITE" id="PS00059">
    <property type="entry name" value="ADH_ZINC"/>
    <property type="match status" value="1"/>
</dbReference>
<dbReference type="GO" id="GO:0000721">
    <property type="term" value="F:(R,R)-butanediol dehydrogenase activity"/>
    <property type="evidence" value="ECO:0007669"/>
    <property type="project" value="TreeGrafter"/>
</dbReference>
<dbReference type="InterPro" id="IPR020843">
    <property type="entry name" value="ER"/>
</dbReference>
<accession>A0A4R3L3S1</accession>
<keyword evidence="5" id="KW-0560">Oxidoreductase</keyword>
<comment type="cofactor">
    <cofactor evidence="1 7">
        <name>Zn(2+)</name>
        <dbReference type="ChEBI" id="CHEBI:29105"/>
    </cofactor>
</comment>
<dbReference type="GO" id="GO:0008270">
    <property type="term" value="F:zinc ion binding"/>
    <property type="evidence" value="ECO:0007669"/>
    <property type="project" value="InterPro"/>
</dbReference>
<dbReference type="EMBL" id="SMAG01000012">
    <property type="protein sequence ID" value="TCS92404.1"/>
    <property type="molecule type" value="Genomic_DNA"/>
</dbReference>
<protein>
    <submittedName>
        <fullName evidence="9">(R,R)-butanediol dehydrogenase/meso-butanediol dehydrogenase/diacetyl reductase</fullName>
    </submittedName>
</protein>
<keyword evidence="6" id="KW-0520">NAD</keyword>
<dbReference type="Gene3D" id="3.40.50.720">
    <property type="entry name" value="NAD(P)-binding Rossmann-like Domain"/>
    <property type="match status" value="1"/>
</dbReference>
<evidence type="ECO:0000256" key="5">
    <source>
        <dbReference type="ARBA" id="ARBA00023002"/>
    </source>
</evidence>
<dbReference type="SUPFAM" id="SSF51735">
    <property type="entry name" value="NAD(P)-binding Rossmann-fold domains"/>
    <property type="match status" value="1"/>
</dbReference>
<comment type="similarity">
    <text evidence="2 7">Belongs to the zinc-containing alcohol dehydrogenase family.</text>
</comment>
<evidence type="ECO:0000256" key="6">
    <source>
        <dbReference type="ARBA" id="ARBA00023027"/>
    </source>
</evidence>
<dbReference type="FunFam" id="3.40.50.720:FF:000068">
    <property type="entry name" value="Sorbitol dehydrogenase"/>
    <property type="match status" value="1"/>
</dbReference>
<gene>
    <name evidence="9" type="ORF">EDD58_11227</name>
</gene>
<dbReference type="SUPFAM" id="SSF50129">
    <property type="entry name" value="GroES-like"/>
    <property type="match status" value="1"/>
</dbReference>
<dbReference type="PANTHER" id="PTHR43161">
    <property type="entry name" value="SORBITOL DEHYDROGENASE"/>
    <property type="match status" value="1"/>
</dbReference>
<evidence type="ECO:0000256" key="7">
    <source>
        <dbReference type="RuleBase" id="RU361277"/>
    </source>
</evidence>
<dbReference type="SMART" id="SM00829">
    <property type="entry name" value="PKS_ER"/>
    <property type="match status" value="1"/>
</dbReference>
<evidence type="ECO:0000313" key="9">
    <source>
        <dbReference type="EMBL" id="TCS92404.1"/>
    </source>
</evidence>
<keyword evidence="3 7" id="KW-0479">Metal-binding</keyword>
<sequence>MKAARWYGPKDIRVEDIPEPQIKPGFVKISVEWCGICGSDLHEYLAGPIFIPGDEPHPLSGEKAPIVMGHEFAGEVIEIGEGVQKVKVGDRVTVEPILNCGTCAACRSGRYNICEWIGFHGLAGGGGGFSEVTMVKEHMVHKIPDHMTYEQGALVEPTAVALHAVRQSQVRAGDSCAVFGTGPIGLSVIQCLKAAGATNIIAVEISAERQQKAKELGATHIINPLKANTVDVIREITKDGVDVCFEVAGVEATLASAMDSVKFGGQVLIVSIWEKKAAIAPNNLVIKETNMKGTLAYRNIFPAVIQLISERKIEAEKMITKKINLDQIVDEGFEALVQSKSQVKILVKPR</sequence>
<dbReference type="Gene3D" id="3.90.180.10">
    <property type="entry name" value="Medium-chain alcohol dehydrogenases, catalytic domain"/>
    <property type="match status" value="1"/>
</dbReference>
<dbReference type="RefSeq" id="WP_131926707.1">
    <property type="nucleotide sequence ID" value="NZ_SMAG01000012.1"/>
</dbReference>
<comment type="caution">
    <text evidence="9">The sequence shown here is derived from an EMBL/GenBank/DDBJ whole genome shotgun (WGS) entry which is preliminary data.</text>
</comment>
<evidence type="ECO:0000256" key="2">
    <source>
        <dbReference type="ARBA" id="ARBA00008072"/>
    </source>
</evidence>
<dbReference type="PANTHER" id="PTHR43161:SF26">
    <property type="entry name" value="GALACTITOL 1-PHOSPHATE 5-DEHYDROGENASE"/>
    <property type="match status" value="1"/>
</dbReference>
<dbReference type="InterPro" id="IPR013154">
    <property type="entry name" value="ADH-like_N"/>
</dbReference>
<dbReference type="CDD" id="cd08233">
    <property type="entry name" value="butanediol_DH_like"/>
    <property type="match status" value="1"/>
</dbReference>
<reference evidence="9 10" key="1">
    <citation type="submission" date="2019-03" db="EMBL/GenBank/DDBJ databases">
        <title>Genomic Encyclopedia of Type Strains, Phase IV (KMG-IV): sequencing the most valuable type-strain genomes for metagenomic binning, comparative biology and taxonomic classification.</title>
        <authorList>
            <person name="Goeker M."/>
        </authorList>
    </citation>
    <scope>NUCLEOTIDE SEQUENCE [LARGE SCALE GENOMIC DNA]</scope>
    <source>
        <strain evidence="9 10">DSM 45707</strain>
    </source>
</reference>
<evidence type="ECO:0000313" key="10">
    <source>
        <dbReference type="Proteomes" id="UP000294937"/>
    </source>
</evidence>
<evidence type="ECO:0000256" key="3">
    <source>
        <dbReference type="ARBA" id="ARBA00022723"/>
    </source>
</evidence>
<dbReference type="InterPro" id="IPR036291">
    <property type="entry name" value="NAD(P)-bd_dom_sf"/>
</dbReference>
<evidence type="ECO:0000256" key="1">
    <source>
        <dbReference type="ARBA" id="ARBA00001947"/>
    </source>
</evidence>
<dbReference type="AlphaFoldDB" id="A0A4R3L3S1"/>
<proteinExistence type="inferred from homology"/>
<dbReference type="InterPro" id="IPR011032">
    <property type="entry name" value="GroES-like_sf"/>
</dbReference>
<dbReference type="InterPro" id="IPR002328">
    <property type="entry name" value="ADH_Zn_CS"/>
</dbReference>
<dbReference type="InterPro" id="IPR013149">
    <property type="entry name" value="ADH-like_C"/>
</dbReference>
<keyword evidence="10" id="KW-1185">Reference proteome</keyword>
<evidence type="ECO:0000256" key="4">
    <source>
        <dbReference type="ARBA" id="ARBA00022833"/>
    </source>
</evidence>
<evidence type="ECO:0000259" key="8">
    <source>
        <dbReference type="SMART" id="SM00829"/>
    </source>
</evidence>
<dbReference type="OrthoDB" id="9770238at2"/>
<dbReference type="Pfam" id="PF00107">
    <property type="entry name" value="ADH_zinc_N"/>
    <property type="match status" value="1"/>
</dbReference>